<dbReference type="eggNOG" id="COG4995">
    <property type="taxonomic scope" value="Bacteria"/>
</dbReference>
<evidence type="ECO:0000256" key="2">
    <source>
        <dbReference type="ARBA" id="ARBA00022803"/>
    </source>
</evidence>
<dbReference type="InterPro" id="IPR011990">
    <property type="entry name" value="TPR-like_helical_dom_sf"/>
</dbReference>
<dbReference type="InterPro" id="IPR024983">
    <property type="entry name" value="CHAT_dom"/>
</dbReference>
<keyword evidence="8" id="KW-1185">Reference proteome</keyword>
<sequence length="1409" mass="162863">MKAVRKILGLVFFVSLLFAIGQSNLNAQNIKKFNKYVEKAEKHFGKGNYDKAIKFTDKLIKKSTKKFGAENRFVAVANLKRAKYNWALGQFNNYYQLHEGAIAISEKLNGENTISHGINLIDAAQNMMNYGNYVKADYYLNKAIAIFSDASNIDEIYMADLKLRKAEILIAIGDYNSALRLINEEESFYLQRTLEKDKKLDKNELERRYEDAARLITLKSNVLRHKGEIRRADSAFSTGENWIKDKLNRRNKYYANHLFLFAQMLEENGTRDLPFSYYSDAYVYSISANGQNHPNTLKYLEKLIINTINENNINKALAFYKDLEKILKSNFEKNSSHFVKLATISFESNLRKGDIKKVEKAAAKLSEDKNLLPADHPIRIDLLNTLVKVAGAKNQFQNSERYIGEIIKIKSKLYGDTSVTTALSRLDLAHHWVDFTDKFNEAVEIYNSEFFGKVEHQISNKHYRYVNLLNHLATTYQIDDDYKKASSILDEALLVTRQKYDNRDIDFGKELNLIADLQIKIGEYEKAEGNVKEALSILENFDNDKTVIYYIMALETYAKLLSIQGFFDEAEDALELSQDLFKQSIPSAEYNPLIASQELASVYLKVGKYGETEEILNQSIKRNVELFGNDSRKIIIPLVDFGKLQLIKGDYTQTEEYARRALEISERIFGEQSTKNAPAILLLGELYETIGDYEKSEEFYRRAITILENQFGRTHVDVATSISRLAIVMFYKGNEDAQEIEKLLFEAKNTISKRFSSKSPLYADLLKDMARFFISQNKLEDAFSFLQQSEDIWKEKAGRRNNIKAADIHILRGDIYYKQRNWNDAESEYKDSQKLNEKFFNDKHPEYVKATSRLSKVYYMDGNQRRAKQYIEEVMENYTQYIEEYFPALSEREKTKYWNTIKNDFDYFNTLALSMNDRFPELIETVYNNALRIKGLLLSSSIKMRERILNSNDSTLKSQYFEWLDKKELLSNAISMSSEQLQAENIDLNELSRNVELIEKSLSQQSELFSQDISSKTYTWEQIKNTLQPNEVAIEMVRFRYFDHYITDSVVYIMLILKNDKRSKPEFVVMENGNDMESKYFNNYRNAIKYRIEDTYSYNNFWKPIEDKIGQSKTIYLSPDGVYNQINLEAIPIGDGKYLLDNSNIVLLSNTKDLYINKISTKQYQEEKTALLFGDPKFYLASRKDYISEFRSGATQISDLPGTKKEINELTALFNQYGWKTSNFLDTTAAEETVKEIKSPKVFHIATHGFFTEKEDRRPSQTNVQGSDMSDNPLLNTGLMLKGAGDLLAKTRYNYNVEPGILTAYEAMNLNLDQTDLVVLSACETGLGEVHGGEGVFGLQRSFLVAGAKTLIMSLFKVSDEATQKLMVSFYEKWLETGDKRQAFIDAKKEIRNEYKDPIYWGAFVMIGI</sequence>
<dbReference type="Pfam" id="PF13424">
    <property type="entry name" value="TPR_12"/>
    <property type="match status" value="2"/>
</dbReference>
<feature type="signal peptide" evidence="5">
    <location>
        <begin position="1"/>
        <end position="27"/>
    </location>
</feature>
<protein>
    <submittedName>
        <fullName evidence="7">Tetratricopeptide TPR_1 repeat-containing protein</fullName>
    </submittedName>
</protein>
<organism evidence="7 8">
    <name type="scientific">Marivirga tractuosa (strain ATCC 23168 / DSM 4126 / NBRC 15989 / NCIMB 1408 / VKM B-1430 / H-43)</name>
    <name type="common">Microscilla tractuosa</name>
    <name type="synonym">Flexibacter tractuosus</name>
    <dbReference type="NCBI Taxonomy" id="643867"/>
    <lineage>
        <taxon>Bacteria</taxon>
        <taxon>Pseudomonadati</taxon>
        <taxon>Bacteroidota</taxon>
        <taxon>Cytophagia</taxon>
        <taxon>Cytophagales</taxon>
        <taxon>Marivirgaceae</taxon>
        <taxon>Marivirga</taxon>
    </lineage>
</organism>
<dbReference type="SMART" id="SM00028">
    <property type="entry name" value="TPR"/>
    <property type="match status" value="9"/>
</dbReference>
<dbReference type="PANTHER" id="PTHR45641">
    <property type="entry name" value="TETRATRICOPEPTIDE REPEAT PROTEIN (AFU_ORTHOLOGUE AFUA_6G03870)"/>
    <property type="match status" value="1"/>
</dbReference>
<evidence type="ECO:0000256" key="1">
    <source>
        <dbReference type="ARBA" id="ARBA00022737"/>
    </source>
</evidence>
<dbReference type="OrthoDB" id="9771112at2"/>
<proteinExistence type="predicted"/>
<dbReference type="eggNOG" id="COG0457">
    <property type="taxonomic scope" value="Bacteria"/>
</dbReference>
<dbReference type="SUPFAM" id="SSF48452">
    <property type="entry name" value="TPR-like"/>
    <property type="match status" value="4"/>
</dbReference>
<feature type="chain" id="PRO_5003190180" evidence="5">
    <location>
        <begin position="28"/>
        <end position="1409"/>
    </location>
</feature>
<evidence type="ECO:0000256" key="4">
    <source>
        <dbReference type="SAM" id="Coils"/>
    </source>
</evidence>
<dbReference type="Gene3D" id="1.25.40.10">
    <property type="entry name" value="Tetratricopeptide repeat domain"/>
    <property type="match status" value="4"/>
</dbReference>
<keyword evidence="2 3" id="KW-0802">TPR repeat</keyword>
<evidence type="ECO:0000256" key="5">
    <source>
        <dbReference type="SAM" id="SignalP"/>
    </source>
</evidence>
<feature type="domain" description="CHAT" evidence="6">
    <location>
        <begin position="1098"/>
        <end position="1408"/>
    </location>
</feature>
<keyword evidence="5" id="KW-0732">Signal</keyword>
<name>E4TVN5_MARTH</name>
<dbReference type="InterPro" id="IPR019734">
    <property type="entry name" value="TPR_rpt"/>
</dbReference>
<dbReference type="RefSeq" id="WP_013453297.1">
    <property type="nucleotide sequence ID" value="NC_014759.1"/>
</dbReference>
<dbReference type="HOGENOM" id="CLU_002404_1_0_10"/>
<evidence type="ECO:0000256" key="3">
    <source>
        <dbReference type="PROSITE-ProRule" id="PRU00339"/>
    </source>
</evidence>
<feature type="coiled-coil region" evidence="4">
    <location>
        <begin position="981"/>
        <end position="1008"/>
    </location>
</feature>
<evidence type="ECO:0000259" key="6">
    <source>
        <dbReference type="Pfam" id="PF12770"/>
    </source>
</evidence>
<evidence type="ECO:0000313" key="7">
    <source>
        <dbReference type="EMBL" id="ADR21148.1"/>
    </source>
</evidence>
<keyword evidence="4" id="KW-0175">Coiled coil</keyword>
<dbReference type="STRING" id="643867.Ftrac_1153"/>
<feature type="repeat" description="TPR" evidence="3">
    <location>
        <begin position="677"/>
        <end position="710"/>
    </location>
</feature>
<keyword evidence="1" id="KW-0677">Repeat</keyword>
<dbReference type="Proteomes" id="UP000008720">
    <property type="component" value="Chromosome"/>
</dbReference>
<dbReference type="Pfam" id="PF12770">
    <property type="entry name" value="CHAT"/>
    <property type="match status" value="1"/>
</dbReference>
<evidence type="ECO:0000313" key="8">
    <source>
        <dbReference type="Proteomes" id="UP000008720"/>
    </source>
</evidence>
<reference evidence="7 8" key="1">
    <citation type="journal article" date="2011" name="Stand. Genomic Sci.">
        <title>Complete genome sequence of Marivirga tractuosa type strain (H-43).</title>
        <authorList>
            <person name="Pagani I."/>
            <person name="Chertkov O."/>
            <person name="Lapidus A."/>
            <person name="Lucas S."/>
            <person name="Del Rio T.G."/>
            <person name="Tice H."/>
            <person name="Copeland A."/>
            <person name="Cheng J.F."/>
            <person name="Nolan M."/>
            <person name="Saunders E."/>
            <person name="Pitluck S."/>
            <person name="Held B."/>
            <person name="Goodwin L."/>
            <person name="Liolios K."/>
            <person name="Ovchinikova G."/>
            <person name="Ivanova N."/>
            <person name="Mavromatis K."/>
            <person name="Pati A."/>
            <person name="Chen A."/>
            <person name="Palaniappan K."/>
            <person name="Land M."/>
            <person name="Hauser L."/>
            <person name="Jeffries C.D."/>
            <person name="Detter J.C."/>
            <person name="Han C."/>
            <person name="Tapia R."/>
            <person name="Ngatchou-Djao O.D."/>
            <person name="Rohde M."/>
            <person name="Goker M."/>
            <person name="Spring S."/>
            <person name="Sikorski J."/>
            <person name="Woyke T."/>
            <person name="Bristow J."/>
            <person name="Eisen J.A."/>
            <person name="Markowitz V."/>
            <person name="Hugenholtz P."/>
            <person name="Klenk H.P."/>
            <person name="Kyrpides N.C."/>
        </authorList>
    </citation>
    <scope>NUCLEOTIDE SEQUENCE [LARGE SCALE GENOMIC DNA]</scope>
    <source>
        <strain evidence="8">ATCC 23168 / DSM 4126 / NBRC 15989 / NCIMB 1408 / VKM B-1430 / H-43</strain>
    </source>
</reference>
<accession>E4TVN5</accession>
<dbReference type="PROSITE" id="PS50005">
    <property type="entry name" value="TPR"/>
    <property type="match status" value="1"/>
</dbReference>
<dbReference type="EMBL" id="CP002349">
    <property type="protein sequence ID" value="ADR21148.1"/>
    <property type="molecule type" value="Genomic_DNA"/>
</dbReference>
<dbReference type="KEGG" id="mtt:Ftrac_1153"/>
<dbReference type="PANTHER" id="PTHR45641:SF19">
    <property type="entry name" value="NEPHROCYSTIN-3"/>
    <property type="match status" value="1"/>
</dbReference>
<gene>
    <name evidence="7" type="ordered locus">Ftrac_1153</name>
</gene>